<evidence type="ECO:0000259" key="4">
    <source>
        <dbReference type="PROSITE" id="PS50110"/>
    </source>
</evidence>
<protein>
    <recommendedName>
        <fullName evidence="1">Stage 0 sporulation protein A homolog</fullName>
    </recommendedName>
</protein>
<evidence type="ECO:0000313" key="6">
    <source>
        <dbReference type="EMBL" id="KRU11528.1"/>
    </source>
</evidence>
<dbReference type="EMBL" id="CP009268">
    <property type="protein sequence ID" value="AJA52462.1"/>
    <property type="molecule type" value="Genomic_DNA"/>
</dbReference>
<dbReference type="Gene3D" id="3.40.50.2300">
    <property type="match status" value="1"/>
</dbReference>
<dbReference type="GeneID" id="93074547"/>
<dbReference type="RefSeq" id="WP_003441250.1">
    <property type="nucleotide sequence ID" value="NZ_ANZB01000002.1"/>
</dbReference>
<dbReference type="SUPFAM" id="SSF53167">
    <property type="entry name" value="Purine and uridine phosphorylases"/>
    <property type="match status" value="1"/>
</dbReference>
<dbReference type="InterPro" id="IPR000845">
    <property type="entry name" value="Nucleoside_phosphorylase_d"/>
</dbReference>
<feature type="modified residue" description="4-aspartylphosphate" evidence="3">
    <location>
        <position position="55"/>
    </location>
</feature>
<dbReference type="PROSITE" id="PS50110">
    <property type="entry name" value="RESPONSE_REGULATORY"/>
    <property type="match status" value="1"/>
</dbReference>
<accession>A0A0H3J4Q3</accession>
<dbReference type="eggNOG" id="COG0775">
    <property type="taxonomic scope" value="Bacteria"/>
</dbReference>
<dbReference type="PANTHER" id="PTHR46832:SF1">
    <property type="entry name" value="5'-METHYLTHIOADENOSINE_S-ADENOSYLHOMOCYSTEINE NUCLEOSIDASE"/>
    <property type="match status" value="1"/>
</dbReference>
<dbReference type="PANTHER" id="PTHR46832">
    <property type="entry name" value="5'-METHYLTHIOADENOSINE/S-ADENOSYLHOMOCYSTEINE NUCLEOSIDASE"/>
    <property type="match status" value="1"/>
</dbReference>
<dbReference type="InterPro" id="IPR011006">
    <property type="entry name" value="CheY-like_superfamily"/>
</dbReference>
<name>A0A0H3J4Q3_CLOPA</name>
<dbReference type="InterPro" id="IPR035994">
    <property type="entry name" value="Nucleoside_phosphorylase_sf"/>
</dbReference>
<evidence type="ECO:0000313" key="8">
    <source>
        <dbReference type="Proteomes" id="UP000030905"/>
    </source>
</evidence>
<dbReference type="InterPro" id="IPR001789">
    <property type="entry name" value="Sig_transdc_resp-reg_receiver"/>
</dbReference>
<dbReference type="GO" id="GO:0000160">
    <property type="term" value="P:phosphorelay signal transduction system"/>
    <property type="evidence" value="ECO:0007669"/>
    <property type="project" value="InterPro"/>
</dbReference>
<dbReference type="GO" id="GO:0005829">
    <property type="term" value="C:cytosol"/>
    <property type="evidence" value="ECO:0007669"/>
    <property type="project" value="TreeGrafter"/>
</dbReference>
<evidence type="ECO:0000256" key="3">
    <source>
        <dbReference type="PROSITE-ProRule" id="PRU00169"/>
    </source>
</evidence>
<reference evidence="6" key="2">
    <citation type="submission" date="2015-10" db="EMBL/GenBank/DDBJ databases">
        <title>Improved Draft Genome Sequence of Clostridium pasteurianum Strain ATCC 6013 (DSM 525) Using a Hybrid Next-Generation Sequencing Approach.</title>
        <authorList>
            <person name="Pyne M.E."/>
            <person name="Utturkar S.M."/>
            <person name="Brown S.D."/>
            <person name="Moo-Young M."/>
            <person name="Chung D.A."/>
            <person name="Chou P.C."/>
        </authorList>
    </citation>
    <scope>NUCLEOTIDE SEQUENCE</scope>
    <source>
        <strain evidence="6">ATCC 6013</strain>
    </source>
</reference>
<dbReference type="GO" id="GO:0008930">
    <property type="term" value="F:methylthioadenosine nucleosidase activity"/>
    <property type="evidence" value="ECO:0007669"/>
    <property type="project" value="TreeGrafter"/>
</dbReference>
<dbReference type="Proteomes" id="UP000030905">
    <property type="component" value="Chromosome"/>
</dbReference>
<dbReference type="GO" id="GO:0019284">
    <property type="term" value="P:L-methionine salvage from S-adenosylmethionine"/>
    <property type="evidence" value="ECO:0007669"/>
    <property type="project" value="TreeGrafter"/>
</dbReference>
<dbReference type="SUPFAM" id="SSF52172">
    <property type="entry name" value="CheY-like"/>
    <property type="match status" value="1"/>
</dbReference>
<organism evidence="5 8">
    <name type="scientific">Clostridium pasteurianum DSM 525 = ATCC 6013</name>
    <dbReference type="NCBI Taxonomy" id="1262449"/>
    <lineage>
        <taxon>Bacteria</taxon>
        <taxon>Bacillati</taxon>
        <taxon>Bacillota</taxon>
        <taxon>Clostridia</taxon>
        <taxon>Eubacteriales</taxon>
        <taxon>Clostridiaceae</taxon>
        <taxon>Clostridium</taxon>
    </lineage>
</organism>
<sequence>MKILVVDDNLDKIKHILSVINDISGYKIDRTDYALESIDAKRKLEEIYYDIVILDIMLPERINGKVVEDGGVKLLEEIKRKPKYNYPGNVIGITSSESVIEKYKNSFFSCIKYEADTWNWKEELDSYIKLALDTTLSKQRNSIVDYNYDVAIVCALRHTELEAIKKVFGLEKLVEHKNDCESYFEGSIGKGKNIKKIVATSCVQMGLTSAAVSTMKIIERYRPRYVFMTGIAAGIKGKVNFGDILIADPIWNYSNGKYITRDNDVFFCADPIQLRMDVELSRLIVELSYNKEILKQIKKEYDGEAPRNNLDCKIGSFASGEAVLANSKKIESVKDQSRNLIGIDMEAYSVYFAGQYCTKPKPKVASIKSVCDFGDETKGDNYHDYAAYTSAKFLYILINQYL</sequence>
<dbReference type="eggNOG" id="COG0745">
    <property type="taxonomic scope" value="Bacteria"/>
</dbReference>
<comment type="function">
    <text evidence="2">May play the central regulatory role in sporulation. It may be an element of the effector pathway responsible for the activation of sporulation genes in response to nutritional stress. Spo0A may act in concert with spo0H (a sigma factor) to control the expression of some genes that are critical to the sporulation process.</text>
</comment>
<dbReference type="Gene3D" id="3.40.50.1580">
    <property type="entry name" value="Nucleoside phosphorylase domain"/>
    <property type="match status" value="1"/>
</dbReference>
<evidence type="ECO:0000313" key="5">
    <source>
        <dbReference type="EMBL" id="AJA52462.1"/>
    </source>
</evidence>
<evidence type="ECO:0000313" key="7">
    <source>
        <dbReference type="Proteomes" id="UP000028042"/>
    </source>
</evidence>
<gene>
    <name evidence="5" type="ORF">CLPA_c24040</name>
    <name evidence="6" type="ORF">CP6013_00775</name>
</gene>
<keyword evidence="8" id="KW-1185">Reference proteome</keyword>
<evidence type="ECO:0000256" key="1">
    <source>
        <dbReference type="ARBA" id="ARBA00018672"/>
    </source>
</evidence>
<dbReference type="Pfam" id="PF01048">
    <property type="entry name" value="PNP_UDP_1"/>
    <property type="match status" value="1"/>
</dbReference>
<dbReference type="AlphaFoldDB" id="A0A0H3J4Q3"/>
<dbReference type="EMBL" id="JPGY02000001">
    <property type="protein sequence ID" value="KRU11528.1"/>
    <property type="molecule type" value="Genomic_DNA"/>
</dbReference>
<dbReference type="KEGG" id="cpat:CLPA_c24040"/>
<evidence type="ECO:0000256" key="2">
    <source>
        <dbReference type="ARBA" id="ARBA00024867"/>
    </source>
</evidence>
<dbReference type="KEGG" id="cpae:CPAST_c24040"/>
<reference evidence="6 7" key="3">
    <citation type="journal article" name="Genome Announc.">
        <title>Improved Draft Genome Sequence of Clostridium pasteurianum Strain ATCC 6013 (DSM 525) Using a Hybrid Next-Generation Sequencing Approach.</title>
        <authorList>
            <person name="Pyne M.E."/>
            <person name="Utturkar S."/>
            <person name="Brown S.D."/>
            <person name="Moo-Young M."/>
            <person name="Chung D.A."/>
            <person name="Chou C.P."/>
        </authorList>
    </citation>
    <scope>NUCLEOTIDE SEQUENCE [LARGE SCALE GENOMIC DNA]</scope>
    <source>
        <strain evidence="6 7">ATCC 6013</strain>
    </source>
</reference>
<reference evidence="5 8" key="1">
    <citation type="journal article" date="2015" name="Genome Announc.">
        <title>Complete Genome Sequence of the Nitrogen-Fixing and Solvent-Producing Clostridium pasteurianum DSM 525.</title>
        <authorList>
            <person name="Poehlein A."/>
            <person name="Grosse-Honebrink A."/>
            <person name="Zhang Y."/>
            <person name="Minton N.P."/>
            <person name="Daniel R."/>
        </authorList>
    </citation>
    <scope>NUCLEOTIDE SEQUENCE [LARGE SCALE GENOMIC DNA]</scope>
    <source>
        <strain evidence="5">DSM 525</strain>
        <strain evidence="8">DSM 525 / ATCC 6013</strain>
    </source>
</reference>
<keyword evidence="3" id="KW-0597">Phosphoprotein</keyword>
<feature type="domain" description="Response regulatory" evidence="4">
    <location>
        <begin position="2"/>
        <end position="136"/>
    </location>
</feature>
<dbReference type="Proteomes" id="UP000028042">
    <property type="component" value="Unassembled WGS sequence"/>
</dbReference>
<dbReference type="GO" id="GO:0008782">
    <property type="term" value="F:adenosylhomocysteine nucleosidase activity"/>
    <property type="evidence" value="ECO:0007669"/>
    <property type="project" value="TreeGrafter"/>
</dbReference>
<proteinExistence type="predicted"/>
<dbReference type="GO" id="GO:0009116">
    <property type="term" value="P:nucleoside metabolic process"/>
    <property type="evidence" value="ECO:0007669"/>
    <property type="project" value="InterPro"/>
</dbReference>
<dbReference type="PATRIC" id="fig|1262449.3.peg.586"/>